<sequence>MWREVFLRLHRRRHRLRRLRPRPRSLTPAHTAAKVIISSRKADVCERVAKELSAEGRCEAIPADLSHDEGAQGLAAAVRERTDRLDVLVNITDSGLITLEENNTECCYARQDKVWVRCPATSRGSSTPSTPAAAPATTTRAPTGKSPASKPKPRQPAVRRFGGAPPCQVPWYRGPAVRADHALRRLHLLAWFSATCSNLHGSRRW</sequence>
<name>A0ABP8T474_9ACTN</name>
<feature type="compositionally biased region" description="Low complexity" evidence="4">
    <location>
        <begin position="120"/>
        <end position="144"/>
    </location>
</feature>
<evidence type="ECO:0000256" key="1">
    <source>
        <dbReference type="ARBA" id="ARBA00006484"/>
    </source>
</evidence>
<proteinExistence type="inferred from homology"/>
<evidence type="ECO:0000256" key="2">
    <source>
        <dbReference type="ARBA" id="ARBA00022857"/>
    </source>
</evidence>
<organism evidence="5 6">
    <name type="scientific">Micromonospora coerulea</name>
    <dbReference type="NCBI Taxonomy" id="47856"/>
    <lineage>
        <taxon>Bacteria</taxon>
        <taxon>Bacillati</taxon>
        <taxon>Actinomycetota</taxon>
        <taxon>Actinomycetes</taxon>
        <taxon>Micromonosporales</taxon>
        <taxon>Micromonosporaceae</taxon>
        <taxon>Micromonospora</taxon>
    </lineage>
</organism>
<evidence type="ECO:0000256" key="3">
    <source>
        <dbReference type="ARBA" id="ARBA00023002"/>
    </source>
</evidence>
<evidence type="ECO:0000313" key="6">
    <source>
        <dbReference type="Proteomes" id="UP001500307"/>
    </source>
</evidence>
<feature type="region of interest" description="Disordered" evidence="4">
    <location>
        <begin position="120"/>
        <end position="162"/>
    </location>
</feature>
<reference evidence="6" key="1">
    <citation type="journal article" date="2019" name="Int. J. Syst. Evol. Microbiol.">
        <title>The Global Catalogue of Microorganisms (GCM) 10K type strain sequencing project: providing services to taxonomists for standard genome sequencing and annotation.</title>
        <authorList>
            <consortium name="The Broad Institute Genomics Platform"/>
            <consortium name="The Broad Institute Genome Sequencing Center for Infectious Disease"/>
            <person name="Wu L."/>
            <person name="Ma J."/>
        </authorList>
    </citation>
    <scope>NUCLEOTIDE SEQUENCE [LARGE SCALE GENOMIC DNA]</scope>
    <source>
        <strain evidence="6">JCM 3175</strain>
    </source>
</reference>
<dbReference type="InterPro" id="IPR002347">
    <property type="entry name" value="SDR_fam"/>
</dbReference>
<dbReference type="PANTHER" id="PTHR43618:SF8">
    <property type="entry name" value="7ALPHA-HYDROXYSTEROID DEHYDROGENASE"/>
    <property type="match status" value="1"/>
</dbReference>
<evidence type="ECO:0008006" key="7">
    <source>
        <dbReference type="Google" id="ProtNLM"/>
    </source>
</evidence>
<dbReference type="InterPro" id="IPR036291">
    <property type="entry name" value="NAD(P)-bd_dom_sf"/>
</dbReference>
<dbReference type="PANTHER" id="PTHR43618">
    <property type="entry name" value="7-ALPHA-HYDROXYSTEROID DEHYDROGENASE"/>
    <property type="match status" value="1"/>
</dbReference>
<keyword evidence="2" id="KW-0521">NADP</keyword>
<gene>
    <name evidence="5" type="ORF">GCM10023176_56900</name>
</gene>
<dbReference type="Proteomes" id="UP001500307">
    <property type="component" value="Unassembled WGS sequence"/>
</dbReference>
<keyword evidence="3" id="KW-0560">Oxidoreductase</keyword>
<protein>
    <recommendedName>
        <fullName evidence="7">Short subunit dehydrogenase</fullName>
    </recommendedName>
</protein>
<evidence type="ECO:0000256" key="4">
    <source>
        <dbReference type="SAM" id="MobiDB-lite"/>
    </source>
</evidence>
<accession>A0ABP8T474</accession>
<dbReference type="Gene3D" id="3.40.50.720">
    <property type="entry name" value="NAD(P)-binding Rossmann-like Domain"/>
    <property type="match status" value="1"/>
</dbReference>
<dbReference type="EMBL" id="BAABGU010000048">
    <property type="protein sequence ID" value="GAA4579368.1"/>
    <property type="molecule type" value="Genomic_DNA"/>
</dbReference>
<keyword evidence="6" id="KW-1185">Reference proteome</keyword>
<comment type="caution">
    <text evidence="5">The sequence shown here is derived from an EMBL/GenBank/DDBJ whole genome shotgun (WGS) entry which is preliminary data.</text>
</comment>
<dbReference type="InterPro" id="IPR052178">
    <property type="entry name" value="Sec_Metab_Biosynth_SDR"/>
</dbReference>
<dbReference type="SUPFAM" id="SSF51735">
    <property type="entry name" value="NAD(P)-binding Rossmann-fold domains"/>
    <property type="match status" value="1"/>
</dbReference>
<comment type="similarity">
    <text evidence="1">Belongs to the short-chain dehydrogenases/reductases (SDR) family.</text>
</comment>
<dbReference type="Pfam" id="PF00106">
    <property type="entry name" value="adh_short"/>
    <property type="match status" value="1"/>
</dbReference>
<evidence type="ECO:0000313" key="5">
    <source>
        <dbReference type="EMBL" id="GAA4579368.1"/>
    </source>
</evidence>